<proteinExistence type="predicted"/>
<accession>A0ACC1IUW2</accession>
<dbReference type="Proteomes" id="UP001150581">
    <property type="component" value="Unassembled WGS sequence"/>
</dbReference>
<name>A0ACC1IUW2_9FUNG</name>
<gene>
    <name evidence="1" type="ORF">LPJ66_000871</name>
</gene>
<evidence type="ECO:0000313" key="1">
    <source>
        <dbReference type="EMBL" id="KAJ1901317.1"/>
    </source>
</evidence>
<organism evidence="1 2">
    <name type="scientific">Kickxella alabastrina</name>
    <dbReference type="NCBI Taxonomy" id="61397"/>
    <lineage>
        <taxon>Eukaryota</taxon>
        <taxon>Fungi</taxon>
        <taxon>Fungi incertae sedis</taxon>
        <taxon>Zoopagomycota</taxon>
        <taxon>Kickxellomycotina</taxon>
        <taxon>Kickxellomycetes</taxon>
        <taxon>Kickxellales</taxon>
        <taxon>Kickxellaceae</taxon>
        <taxon>Kickxella</taxon>
    </lineage>
</organism>
<keyword evidence="2" id="KW-1185">Reference proteome</keyword>
<comment type="caution">
    <text evidence="1">The sequence shown here is derived from an EMBL/GenBank/DDBJ whole genome shotgun (WGS) entry which is preliminary data.</text>
</comment>
<protein>
    <submittedName>
        <fullName evidence="1">Uncharacterized protein</fullName>
    </submittedName>
</protein>
<evidence type="ECO:0000313" key="2">
    <source>
        <dbReference type="Proteomes" id="UP001150581"/>
    </source>
</evidence>
<dbReference type="EMBL" id="JANBPG010000033">
    <property type="protein sequence ID" value="KAJ1901317.1"/>
    <property type="molecule type" value="Genomic_DNA"/>
</dbReference>
<sequence>MRIALLALAALAAVATTVAAREVGHQHHFGASGHPHPSRPADDLRLSHDMQPGSLYVSARLIKVSEHTKARWLPLDDILALRRAGVKFIDITDAQELHESSVAASSSEYVSRLPQVLGRGKEVNDAIGLLSTELYGNVLRPFTAFHNRYYDSENGRKSSEWLQGQIQQLVTGASKAGANVTVEAFKHRFPQSSIILRFPGASDEIVVVSAHQDSVNMWIPWYGRANGADDDGSGTVTVLESLRVLLASDFQPERTVEFHWYAGEEGGLLGSQDVAQAYKRDGRKVVGNLHFDMTGFWRQSGEELIGLVADNTDDESRALVKKLVGAYTRLKTREFKCGYGCSDHASWNKAGFRSAMAFESDELEGNTYIHSPKDTVETLDFNHMLEFSKLAVAYAYEVGYDHGLN</sequence>
<reference evidence="1" key="1">
    <citation type="submission" date="2022-07" db="EMBL/GenBank/DDBJ databases">
        <title>Phylogenomic reconstructions and comparative analyses of Kickxellomycotina fungi.</title>
        <authorList>
            <person name="Reynolds N.K."/>
            <person name="Stajich J.E."/>
            <person name="Barry K."/>
            <person name="Grigoriev I.V."/>
            <person name="Crous P."/>
            <person name="Smith M.E."/>
        </authorList>
    </citation>
    <scope>NUCLEOTIDE SEQUENCE</scope>
    <source>
        <strain evidence="1">Benny 63K</strain>
    </source>
</reference>